<gene>
    <name evidence="1" type="ORF">C5Y93_11815</name>
</gene>
<proteinExistence type="predicted"/>
<organism evidence="1 2">
    <name type="scientific">Blastopirellula marina</name>
    <dbReference type="NCBI Taxonomy" id="124"/>
    <lineage>
        <taxon>Bacteria</taxon>
        <taxon>Pseudomonadati</taxon>
        <taxon>Planctomycetota</taxon>
        <taxon>Planctomycetia</taxon>
        <taxon>Pirellulales</taxon>
        <taxon>Pirellulaceae</taxon>
        <taxon>Blastopirellula</taxon>
    </lineage>
</organism>
<dbReference type="OrthoDB" id="9802053at2"/>
<name>A0A2S8GNC7_9BACT</name>
<sequence length="289" mass="32379">MTHQLLHRLVQGIQSGEIIPYLGPGSLSDVVHKETNEPIPATSDGLILAMNGGKPMAPKLMWEFPRAAMNLELKKGRKFISRFLTETYNHDNWTQSRLHKLLADLHPPLVIDVNRDTQLQDLYAETPHTLIVGVARIAGTDYRYRIFQYDSGEYREVSNEDVDASLPILFKPMGTPRPSADYIASDADYVDYITELMGGFAIPGYVKEHRLDRHYLTIGLRLTRDTERMVFTDMIYGAGSPAGWALIESPTVKERRFCESKQVEIVEASLTELMQALESAGAAVQPTGG</sequence>
<evidence type="ECO:0000313" key="2">
    <source>
        <dbReference type="Proteomes" id="UP000237819"/>
    </source>
</evidence>
<dbReference type="AlphaFoldDB" id="A0A2S8GNC7"/>
<evidence type="ECO:0000313" key="1">
    <source>
        <dbReference type="EMBL" id="PQO45930.1"/>
    </source>
</evidence>
<accession>A0A2S8GNC7</accession>
<comment type="caution">
    <text evidence="1">The sequence shown here is derived from an EMBL/GenBank/DDBJ whole genome shotgun (WGS) entry which is preliminary data.</text>
</comment>
<protein>
    <submittedName>
        <fullName evidence="1">SIR2 family protein</fullName>
    </submittedName>
</protein>
<dbReference type="EMBL" id="PUHZ01000012">
    <property type="protein sequence ID" value="PQO45930.1"/>
    <property type="molecule type" value="Genomic_DNA"/>
</dbReference>
<reference evidence="1 2" key="1">
    <citation type="submission" date="2018-02" db="EMBL/GenBank/DDBJ databases">
        <title>Comparative genomes isolates from brazilian mangrove.</title>
        <authorList>
            <person name="Araujo J.E."/>
            <person name="Taketani R.G."/>
            <person name="Silva M.C.P."/>
            <person name="Loureco M.V."/>
            <person name="Andreote F.D."/>
        </authorList>
    </citation>
    <scope>NUCLEOTIDE SEQUENCE [LARGE SCALE GENOMIC DNA]</scope>
    <source>
        <strain evidence="1 2">Nap-Phe MGV</strain>
    </source>
</reference>
<dbReference type="RefSeq" id="WP_105335630.1">
    <property type="nucleotide sequence ID" value="NZ_PUHZ01000012.1"/>
</dbReference>
<dbReference type="Proteomes" id="UP000237819">
    <property type="component" value="Unassembled WGS sequence"/>
</dbReference>